<dbReference type="AlphaFoldDB" id="A2E4X8"/>
<feature type="transmembrane region" description="Helical" evidence="1">
    <location>
        <begin position="12"/>
        <end position="30"/>
    </location>
</feature>
<dbReference type="EMBL" id="DS113304">
    <property type="protein sequence ID" value="EAY12317.1"/>
    <property type="molecule type" value="Genomic_DNA"/>
</dbReference>
<keyword evidence="1" id="KW-0472">Membrane</keyword>
<keyword evidence="3" id="KW-1185">Reference proteome</keyword>
<evidence type="ECO:0000313" key="3">
    <source>
        <dbReference type="Proteomes" id="UP000001542"/>
    </source>
</evidence>
<gene>
    <name evidence="2" type="ORF">TVAG_161230</name>
</gene>
<feature type="transmembrane region" description="Helical" evidence="1">
    <location>
        <begin position="220"/>
        <end position="238"/>
    </location>
</feature>
<dbReference type="VEuPathDB" id="TrichDB:TVAGG3_0228510"/>
<sequence length="297" mass="34389">MKEHYLLGEVCRIIVFAVPTMVCYFAICYSPRMTAKLVGTAVSDFLTNILYGIIISMRRNSYEVWFQIVIFILLLILLFIKFHCARVFILQLTETPVTRNFHEAICNSLGNPPVVKILRRPNNNLQQSREISPIYFDYDTWQDLTPFPEVKYSECLKVTTATNCCFTERAQQEMAKQINDVQKRNPDYTVEISTSSPNSSSYFVANTSGKKTNKLNWMRSTFSLIIYYIGVAIGYRLWFEYLYFSTVQEVKVSMSKCIGVGGDNLRARKNEIDRTAQNNFSLYLRAADKYNIIPKDM</sequence>
<keyword evidence="1" id="KW-0812">Transmembrane</keyword>
<feature type="transmembrane region" description="Helical" evidence="1">
    <location>
        <begin position="64"/>
        <end position="82"/>
    </location>
</feature>
<keyword evidence="1" id="KW-1133">Transmembrane helix</keyword>
<dbReference type="KEGG" id="tva:4770279"/>
<protein>
    <submittedName>
        <fullName evidence="2">Uncharacterized protein</fullName>
    </submittedName>
</protein>
<name>A2E4X8_TRIV3</name>
<evidence type="ECO:0000256" key="1">
    <source>
        <dbReference type="SAM" id="Phobius"/>
    </source>
</evidence>
<evidence type="ECO:0000313" key="2">
    <source>
        <dbReference type="EMBL" id="EAY12317.1"/>
    </source>
</evidence>
<dbReference type="VEuPathDB" id="TrichDB:TVAG_161230"/>
<dbReference type="Proteomes" id="UP000001542">
    <property type="component" value="Unassembled WGS sequence"/>
</dbReference>
<dbReference type="InParanoid" id="A2E4X8"/>
<dbReference type="RefSeq" id="XP_001324540.1">
    <property type="nucleotide sequence ID" value="XM_001324505.1"/>
</dbReference>
<organism evidence="2 3">
    <name type="scientific">Trichomonas vaginalis (strain ATCC PRA-98 / G3)</name>
    <dbReference type="NCBI Taxonomy" id="412133"/>
    <lineage>
        <taxon>Eukaryota</taxon>
        <taxon>Metamonada</taxon>
        <taxon>Parabasalia</taxon>
        <taxon>Trichomonadida</taxon>
        <taxon>Trichomonadidae</taxon>
        <taxon>Trichomonas</taxon>
    </lineage>
</organism>
<reference evidence="2" key="1">
    <citation type="submission" date="2006-10" db="EMBL/GenBank/DDBJ databases">
        <authorList>
            <person name="Amadeo P."/>
            <person name="Zhao Q."/>
            <person name="Wortman J."/>
            <person name="Fraser-Liggett C."/>
            <person name="Carlton J."/>
        </authorList>
    </citation>
    <scope>NUCLEOTIDE SEQUENCE</scope>
    <source>
        <strain evidence="2">G3</strain>
    </source>
</reference>
<proteinExistence type="predicted"/>
<accession>A2E4X8</accession>
<reference evidence="2" key="2">
    <citation type="journal article" date="2007" name="Science">
        <title>Draft genome sequence of the sexually transmitted pathogen Trichomonas vaginalis.</title>
        <authorList>
            <person name="Carlton J.M."/>
            <person name="Hirt R.P."/>
            <person name="Silva J.C."/>
            <person name="Delcher A.L."/>
            <person name="Schatz M."/>
            <person name="Zhao Q."/>
            <person name="Wortman J.R."/>
            <person name="Bidwell S.L."/>
            <person name="Alsmark U.C.M."/>
            <person name="Besteiro S."/>
            <person name="Sicheritz-Ponten T."/>
            <person name="Noel C.J."/>
            <person name="Dacks J.B."/>
            <person name="Foster P.G."/>
            <person name="Simillion C."/>
            <person name="Van de Peer Y."/>
            <person name="Miranda-Saavedra D."/>
            <person name="Barton G.J."/>
            <person name="Westrop G.D."/>
            <person name="Mueller S."/>
            <person name="Dessi D."/>
            <person name="Fiori P.L."/>
            <person name="Ren Q."/>
            <person name="Paulsen I."/>
            <person name="Zhang H."/>
            <person name="Bastida-Corcuera F.D."/>
            <person name="Simoes-Barbosa A."/>
            <person name="Brown M.T."/>
            <person name="Hayes R.D."/>
            <person name="Mukherjee M."/>
            <person name="Okumura C.Y."/>
            <person name="Schneider R."/>
            <person name="Smith A.J."/>
            <person name="Vanacova S."/>
            <person name="Villalvazo M."/>
            <person name="Haas B.J."/>
            <person name="Pertea M."/>
            <person name="Feldblyum T.V."/>
            <person name="Utterback T.R."/>
            <person name="Shu C.L."/>
            <person name="Osoegawa K."/>
            <person name="de Jong P.J."/>
            <person name="Hrdy I."/>
            <person name="Horvathova L."/>
            <person name="Zubacova Z."/>
            <person name="Dolezal P."/>
            <person name="Malik S.B."/>
            <person name="Logsdon J.M. Jr."/>
            <person name="Henze K."/>
            <person name="Gupta A."/>
            <person name="Wang C.C."/>
            <person name="Dunne R.L."/>
            <person name="Upcroft J.A."/>
            <person name="Upcroft P."/>
            <person name="White O."/>
            <person name="Salzberg S.L."/>
            <person name="Tang P."/>
            <person name="Chiu C.-H."/>
            <person name="Lee Y.-S."/>
            <person name="Embley T.M."/>
            <person name="Coombs G.H."/>
            <person name="Mottram J.C."/>
            <person name="Tachezy J."/>
            <person name="Fraser-Liggett C.M."/>
            <person name="Johnson P.J."/>
        </authorList>
    </citation>
    <scope>NUCLEOTIDE SEQUENCE [LARGE SCALE GENOMIC DNA]</scope>
    <source>
        <strain evidence="2">G3</strain>
    </source>
</reference>